<dbReference type="PaxDb" id="6239-K03H1.9"/>
<dbReference type="AlphaFoldDB" id="Q9U3C2"/>
<reference evidence="3 4" key="1">
    <citation type="journal article" date="1998" name="Science">
        <title>Genome sequence of the nematode C. elegans: a platform for investigating biology.</title>
        <authorList>
            <consortium name="The C. elegans sequencing consortium"/>
            <person name="Sulson J.E."/>
            <person name="Waterston R."/>
        </authorList>
    </citation>
    <scope>NUCLEOTIDE SEQUENCE [LARGE SCALE GENOMIC DNA]</scope>
    <source>
        <strain evidence="3 4">Bristol N2</strain>
    </source>
</reference>
<dbReference type="InParanoid" id="Q9U3C2"/>
<keyword evidence="4" id="KW-1185">Reference proteome</keyword>
<dbReference type="STRING" id="6239.K03H1.9.1"/>
<sequence length="148" mass="18360">MQNRQLHHQHHRYHLLLLRLHYRLHRLRHPFHHHRKMLWQMTHHSLLHVTMSGRFQSIQCLLQNYLMTLTLIRMENQLTPNLEIRRNQRESNQKQAKSQRETRKEMRRRRKRSLCSFILLVDVYTSFSYSSWQFSLYGAWCLSLASTW</sequence>
<keyword evidence="2" id="KW-0812">Transmembrane</keyword>
<dbReference type="AGR" id="WB:WBGene00010544"/>
<dbReference type="SMR" id="Q9U3C2"/>
<dbReference type="KEGG" id="cel:CELE_K03H1.9"/>
<keyword evidence="2" id="KW-1133">Transmembrane helix</keyword>
<dbReference type="EMBL" id="BX284603">
    <property type="protein sequence ID" value="CAA82661.3"/>
    <property type="molecule type" value="Genomic_DNA"/>
</dbReference>
<dbReference type="CTD" id="176405"/>
<protein>
    <submittedName>
        <fullName evidence="3">Ovule protein</fullName>
    </submittedName>
</protein>
<dbReference type="RefSeq" id="NP_499206.2">
    <property type="nucleotide sequence ID" value="NM_066805.4"/>
</dbReference>
<evidence type="ECO:0000313" key="5">
    <source>
        <dbReference type="WormBase" id="K03H1.9"/>
    </source>
</evidence>
<evidence type="ECO:0000313" key="4">
    <source>
        <dbReference type="Proteomes" id="UP000001940"/>
    </source>
</evidence>
<evidence type="ECO:0000313" key="3">
    <source>
        <dbReference type="EMBL" id="CAA82661.3"/>
    </source>
</evidence>
<organism evidence="3 4">
    <name type="scientific">Caenorhabditis elegans</name>
    <dbReference type="NCBI Taxonomy" id="6239"/>
    <lineage>
        <taxon>Eukaryota</taxon>
        <taxon>Metazoa</taxon>
        <taxon>Ecdysozoa</taxon>
        <taxon>Nematoda</taxon>
        <taxon>Chromadorea</taxon>
        <taxon>Rhabditida</taxon>
        <taxon>Rhabditina</taxon>
        <taxon>Rhabditomorpha</taxon>
        <taxon>Rhabditoidea</taxon>
        <taxon>Rhabditidae</taxon>
        <taxon>Peloderinae</taxon>
        <taxon>Caenorhabditis</taxon>
    </lineage>
</organism>
<feature type="compositionally biased region" description="Basic and acidic residues" evidence="1">
    <location>
        <begin position="87"/>
        <end position="104"/>
    </location>
</feature>
<dbReference type="UCSC" id="K03H1.9">
    <property type="organism name" value="c. elegans"/>
</dbReference>
<gene>
    <name evidence="3" type="ORF">CELE_K03H1.9</name>
    <name evidence="3 5" type="ORF">K03H1.9</name>
</gene>
<dbReference type="Proteomes" id="UP000001940">
    <property type="component" value="Chromosome III"/>
</dbReference>
<dbReference type="HOGENOM" id="CLU_1760440_0_0_1"/>
<dbReference type="WormBase" id="K03H1.9">
    <property type="protein sequence ID" value="CE33530"/>
    <property type="gene ID" value="WBGene00010544"/>
</dbReference>
<dbReference type="Bgee" id="WBGene00010544">
    <property type="expression patterns" value="Expressed in material anatomical entity and 3 other cell types or tissues"/>
</dbReference>
<keyword evidence="2" id="KW-0472">Membrane</keyword>
<dbReference type="GeneID" id="176405"/>
<feature type="transmembrane region" description="Helical" evidence="2">
    <location>
        <begin position="113"/>
        <end position="132"/>
    </location>
</feature>
<evidence type="ECO:0000256" key="1">
    <source>
        <dbReference type="SAM" id="MobiDB-lite"/>
    </source>
</evidence>
<accession>Q9U3C2</accession>
<feature type="region of interest" description="Disordered" evidence="1">
    <location>
        <begin position="87"/>
        <end position="107"/>
    </location>
</feature>
<evidence type="ECO:0000256" key="2">
    <source>
        <dbReference type="SAM" id="Phobius"/>
    </source>
</evidence>
<name>Q9U3C2_CAEEL</name>
<proteinExistence type="predicted"/>